<dbReference type="PANTHER" id="PTHR45674">
    <property type="entry name" value="DNA LIGASE 1/3 FAMILY MEMBER"/>
    <property type="match status" value="1"/>
</dbReference>
<dbReference type="InterPro" id="IPR036599">
    <property type="entry name" value="DNA_ligase_N_sf"/>
</dbReference>
<dbReference type="GO" id="GO:0071897">
    <property type="term" value="P:DNA biosynthetic process"/>
    <property type="evidence" value="ECO:0007669"/>
    <property type="project" value="InterPro"/>
</dbReference>
<dbReference type="SUPFAM" id="SSF56091">
    <property type="entry name" value="DNA ligase/mRNA capping enzyme, catalytic domain"/>
    <property type="match status" value="1"/>
</dbReference>
<evidence type="ECO:0000256" key="4">
    <source>
        <dbReference type="ARBA" id="ARBA00022618"/>
    </source>
</evidence>
<feature type="domain" description="ATP-dependent DNA ligase family profile" evidence="16">
    <location>
        <begin position="153"/>
        <end position="289"/>
    </location>
</feature>
<keyword evidence="3 17" id="KW-0436">Ligase</keyword>
<evidence type="ECO:0000256" key="5">
    <source>
        <dbReference type="ARBA" id="ARBA00022705"/>
    </source>
</evidence>
<gene>
    <name evidence="17" type="primary">BBOV_IV001520</name>
</gene>
<dbReference type="InterPro" id="IPR016059">
    <property type="entry name" value="DNA_ligase_ATP-dep_CS"/>
</dbReference>
<dbReference type="GO" id="GO:0006281">
    <property type="term" value="P:DNA repair"/>
    <property type="evidence" value="ECO:0007669"/>
    <property type="project" value="UniProtKB-KW"/>
</dbReference>
<accession>S6B1I6</accession>
<dbReference type="GO" id="GO:0003910">
    <property type="term" value="F:DNA ligase (ATP) activity"/>
    <property type="evidence" value="ECO:0007669"/>
    <property type="project" value="InterPro"/>
</dbReference>
<evidence type="ECO:0000259" key="16">
    <source>
        <dbReference type="PROSITE" id="PS50160"/>
    </source>
</evidence>
<evidence type="ECO:0000256" key="9">
    <source>
        <dbReference type="ARBA" id="ARBA00023172"/>
    </source>
</evidence>
<dbReference type="InterPro" id="IPR050191">
    <property type="entry name" value="ATP-dep_DNA_ligase"/>
</dbReference>
<dbReference type="InterPro" id="IPR012310">
    <property type="entry name" value="DNA_ligase_ATP-dep_cent"/>
</dbReference>
<dbReference type="CDD" id="cd07900">
    <property type="entry name" value="Adenylation_DNA_ligase_I_Euk"/>
    <property type="match status" value="1"/>
</dbReference>
<keyword evidence="8" id="KW-0067">ATP-binding</keyword>
<keyword evidence="9" id="KW-0233">DNA recombination</keyword>
<dbReference type="VEuPathDB" id="PiroplasmaDB:BBOV_IV001520"/>
<dbReference type="GO" id="GO:0006273">
    <property type="term" value="P:lagging strand elongation"/>
    <property type="evidence" value="ECO:0007669"/>
    <property type="project" value="TreeGrafter"/>
</dbReference>
<evidence type="ECO:0000256" key="12">
    <source>
        <dbReference type="ARBA" id="ARBA00023306"/>
    </source>
</evidence>
<evidence type="ECO:0000256" key="15">
    <source>
        <dbReference type="RuleBase" id="RU004196"/>
    </source>
</evidence>
<reference evidence="17" key="1">
    <citation type="journal article" date="2014" name="BMC Genomics">
        <title>The Babesia bovis gene and promoter model: an update from full-length EST analysis.</title>
        <authorList>
            <person name="Yamagishi J."/>
            <person name="Wakaguri H."/>
            <person name="Yokoyama N."/>
            <person name="Yamashita R."/>
            <person name="Suzuki Y."/>
            <person name="Xuan X."/>
            <person name="Igarashi I."/>
        </authorList>
    </citation>
    <scope>NUCLEOTIDE SEQUENCE</scope>
    <source>
        <strain evidence="17">Texas</strain>
    </source>
</reference>
<comment type="similarity">
    <text evidence="2 15">Belongs to the ATP-dependent DNA ligase family.</text>
</comment>
<dbReference type="GO" id="GO:0006310">
    <property type="term" value="P:DNA recombination"/>
    <property type="evidence" value="ECO:0007669"/>
    <property type="project" value="UniProtKB-KW"/>
</dbReference>
<dbReference type="Pfam" id="PF04679">
    <property type="entry name" value="DNA_ligase_A_C"/>
    <property type="match status" value="1"/>
</dbReference>
<dbReference type="Gene3D" id="3.30.470.30">
    <property type="entry name" value="DNA ligase/mRNA capping enzyme"/>
    <property type="match status" value="1"/>
</dbReference>
<dbReference type="NCBIfam" id="TIGR00574">
    <property type="entry name" value="dnl1"/>
    <property type="match status" value="1"/>
</dbReference>
<dbReference type="SUPFAM" id="SSF50249">
    <property type="entry name" value="Nucleic acid-binding proteins"/>
    <property type="match status" value="1"/>
</dbReference>
<keyword evidence="6" id="KW-0547">Nucleotide-binding</keyword>
<sequence length="363" mass="41088">MEKAVKTATTYLPCIETVVGHLLDGDTCDEFLEHCKIRPGIPVRPMLAKAISKTSDIVQAIGAEDNPFTCEYKYDGERLQIHLLEDRCVKLFSRNMENLCGKYPDVMENFLTCVKPDVQDGIIDSEVVAYDRSSGKILPFQQLSTRKRKGVTVNDVTIQVCIYPFDILYLNGEQIVDKSLKERRKALESTVYEKDGLLHFARHKDMDSLEDIDDFLRQAVSDSCEGLMIKSLDSESTYEPQKRSKNWLKFKKDYIDGMGDSVDLVPIAAFLGKGKRTSVYGSYLLAVYDPIHEVYQSVCKTGTGFSDQTLKDLFDSLQEHTVQNKPSIYVVSDKFEPDVWFQPAKVWECKAADLSISPIHTAS</sequence>
<keyword evidence="12" id="KW-0131">Cell cycle</keyword>
<protein>
    <recommendedName>
        <fullName evidence="13">DNA ligase 1</fullName>
    </recommendedName>
    <alternativeName>
        <fullName evidence="14">DNA ligase I</fullName>
    </alternativeName>
</protein>
<keyword evidence="11" id="KW-0539">Nucleus</keyword>
<dbReference type="PROSITE" id="PS50160">
    <property type="entry name" value="DNA_LIGASE_A3"/>
    <property type="match status" value="1"/>
</dbReference>
<dbReference type="Gene3D" id="1.10.3260.10">
    <property type="entry name" value="DNA ligase, ATP-dependent, N-terminal domain"/>
    <property type="match status" value="1"/>
</dbReference>
<evidence type="ECO:0000256" key="7">
    <source>
        <dbReference type="ARBA" id="ARBA00022763"/>
    </source>
</evidence>
<dbReference type="EMBL" id="AK441419">
    <property type="protein sequence ID" value="BAN65213.1"/>
    <property type="molecule type" value="mRNA"/>
</dbReference>
<dbReference type="InterPro" id="IPR012340">
    <property type="entry name" value="NA-bd_OB-fold"/>
</dbReference>
<evidence type="ECO:0000256" key="13">
    <source>
        <dbReference type="ARBA" id="ARBA00041131"/>
    </source>
</evidence>
<dbReference type="GO" id="GO:0005739">
    <property type="term" value="C:mitochondrion"/>
    <property type="evidence" value="ECO:0007669"/>
    <property type="project" value="TreeGrafter"/>
</dbReference>
<dbReference type="AlphaFoldDB" id="S6B1I6"/>
<dbReference type="Gene3D" id="3.30.1490.70">
    <property type="match status" value="1"/>
</dbReference>
<evidence type="ECO:0000256" key="8">
    <source>
        <dbReference type="ARBA" id="ARBA00022840"/>
    </source>
</evidence>
<evidence type="ECO:0000256" key="14">
    <source>
        <dbReference type="ARBA" id="ARBA00041666"/>
    </source>
</evidence>
<evidence type="ECO:0000256" key="11">
    <source>
        <dbReference type="ARBA" id="ARBA00023242"/>
    </source>
</evidence>
<dbReference type="GO" id="GO:0051301">
    <property type="term" value="P:cell division"/>
    <property type="evidence" value="ECO:0007669"/>
    <property type="project" value="UniProtKB-KW"/>
</dbReference>
<keyword evidence="4" id="KW-0132">Cell division</keyword>
<dbReference type="GO" id="GO:0003677">
    <property type="term" value="F:DNA binding"/>
    <property type="evidence" value="ECO:0007669"/>
    <property type="project" value="InterPro"/>
</dbReference>
<proteinExistence type="evidence at transcript level"/>
<dbReference type="InterPro" id="IPR000977">
    <property type="entry name" value="DNA_ligase_ATP-dep"/>
</dbReference>
<evidence type="ECO:0000256" key="1">
    <source>
        <dbReference type="ARBA" id="ARBA00004123"/>
    </source>
</evidence>
<dbReference type="PROSITE" id="PS00333">
    <property type="entry name" value="DNA_LIGASE_A2"/>
    <property type="match status" value="1"/>
</dbReference>
<evidence type="ECO:0000256" key="3">
    <source>
        <dbReference type="ARBA" id="ARBA00022598"/>
    </source>
</evidence>
<dbReference type="FunFam" id="3.30.470.30:FF:000002">
    <property type="entry name" value="DNA ligase"/>
    <property type="match status" value="1"/>
</dbReference>
<dbReference type="GO" id="GO:0005634">
    <property type="term" value="C:nucleus"/>
    <property type="evidence" value="ECO:0007669"/>
    <property type="project" value="UniProtKB-SubCell"/>
</dbReference>
<comment type="subcellular location">
    <subcellularLocation>
        <location evidence="1">Nucleus</location>
    </subcellularLocation>
</comment>
<dbReference type="Gene3D" id="2.40.50.140">
    <property type="entry name" value="Nucleic acid-binding proteins"/>
    <property type="match status" value="1"/>
</dbReference>
<keyword evidence="7" id="KW-0227">DNA damage</keyword>
<name>S6B1I6_BABBO</name>
<evidence type="ECO:0000256" key="10">
    <source>
        <dbReference type="ARBA" id="ARBA00023204"/>
    </source>
</evidence>
<dbReference type="PANTHER" id="PTHR45674:SF4">
    <property type="entry name" value="DNA LIGASE 1"/>
    <property type="match status" value="1"/>
</dbReference>
<organism evidence="17">
    <name type="scientific">Babesia bovis</name>
    <dbReference type="NCBI Taxonomy" id="5865"/>
    <lineage>
        <taxon>Eukaryota</taxon>
        <taxon>Sar</taxon>
        <taxon>Alveolata</taxon>
        <taxon>Apicomplexa</taxon>
        <taxon>Aconoidasida</taxon>
        <taxon>Piroplasmida</taxon>
        <taxon>Babesiidae</taxon>
        <taxon>Babesia</taxon>
    </lineage>
</organism>
<evidence type="ECO:0000256" key="6">
    <source>
        <dbReference type="ARBA" id="ARBA00022741"/>
    </source>
</evidence>
<evidence type="ECO:0000256" key="2">
    <source>
        <dbReference type="ARBA" id="ARBA00007572"/>
    </source>
</evidence>
<dbReference type="GO" id="GO:0005524">
    <property type="term" value="F:ATP binding"/>
    <property type="evidence" value="ECO:0007669"/>
    <property type="project" value="UniProtKB-KW"/>
</dbReference>
<dbReference type="InterPro" id="IPR012309">
    <property type="entry name" value="DNA_ligase_ATP-dep_C"/>
</dbReference>
<keyword evidence="10" id="KW-0234">DNA repair</keyword>
<dbReference type="Pfam" id="PF01068">
    <property type="entry name" value="DNA_ligase_A_M"/>
    <property type="match status" value="1"/>
</dbReference>
<evidence type="ECO:0000313" key="17">
    <source>
        <dbReference type="EMBL" id="BAN65213.1"/>
    </source>
</evidence>
<keyword evidence="5" id="KW-0235">DNA replication</keyword>